<sequence length="386" mass="44105">MVCWGGCWECLKRKLKQDIPRYRRVIPWRCPLFLAIWDGDWDVAIHRLKVAPWEAFYKIEDSERTPLHLATMPGIASPSTEFLLKLIKINPHAVLVSESDNTGSTPIHFLCSNQYTRENFSLVRIFVETALKEQARTQASVSVHRRSPLFIASVGNVPADILDILVQTKRFVPWIAPWTGTETIEEEQHADSPLLNLWSRCRSHPDFFPVNDDLMSKMREIVDFVLDRDLESSALSTNGSENRSPVLESWVRIVTLFRNPCHMATTPTLLYRVSTLYSPLPDLVEIVCRLFPEQLLEEVSISSSCSEIPLHAVLRNVWYDTNPKLIQNVIRTLMTAQSESLTRIHASTNLYTVFLAASTNITLDLLFEMMRLAPNALQLQRIAFSG</sequence>
<proteinExistence type="predicted"/>
<keyword evidence="2" id="KW-1185">Reference proteome</keyword>
<reference evidence="1 2" key="1">
    <citation type="journal article" date="2015" name="Plant Cell">
        <title>Oil accumulation by the oleaginous diatom Fistulifera solaris as revealed by the genome and transcriptome.</title>
        <authorList>
            <person name="Tanaka T."/>
            <person name="Maeda Y."/>
            <person name="Veluchamy A."/>
            <person name="Tanaka M."/>
            <person name="Abida H."/>
            <person name="Marechal E."/>
            <person name="Bowler C."/>
            <person name="Muto M."/>
            <person name="Sunaga Y."/>
            <person name="Tanaka M."/>
            <person name="Yoshino T."/>
            <person name="Taniguchi T."/>
            <person name="Fukuda Y."/>
            <person name="Nemoto M."/>
            <person name="Matsumoto M."/>
            <person name="Wong P.S."/>
            <person name="Aburatani S."/>
            <person name="Fujibuchi W."/>
        </authorList>
    </citation>
    <scope>NUCLEOTIDE SEQUENCE [LARGE SCALE GENOMIC DNA]</scope>
    <source>
        <strain evidence="1 2">JPCC DA0580</strain>
    </source>
</reference>
<organism evidence="1 2">
    <name type="scientific">Fistulifera solaris</name>
    <name type="common">Oleaginous diatom</name>
    <dbReference type="NCBI Taxonomy" id="1519565"/>
    <lineage>
        <taxon>Eukaryota</taxon>
        <taxon>Sar</taxon>
        <taxon>Stramenopiles</taxon>
        <taxon>Ochrophyta</taxon>
        <taxon>Bacillariophyta</taxon>
        <taxon>Bacillariophyceae</taxon>
        <taxon>Bacillariophycidae</taxon>
        <taxon>Naviculales</taxon>
        <taxon>Naviculaceae</taxon>
        <taxon>Fistulifera</taxon>
    </lineage>
</organism>
<dbReference type="InParanoid" id="A0A1Z5JGG6"/>
<name>A0A1Z5JGG6_FISSO</name>
<dbReference type="AlphaFoldDB" id="A0A1Z5JGG6"/>
<comment type="caution">
    <text evidence="1">The sequence shown here is derived from an EMBL/GenBank/DDBJ whole genome shotgun (WGS) entry which is preliminary data.</text>
</comment>
<evidence type="ECO:0000313" key="2">
    <source>
        <dbReference type="Proteomes" id="UP000198406"/>
    </source>
</evidence>
<dbReference type="InterPro" id="IPR036770">
    <property type="entry name" value="Ankyrin_rpt-contain_sf"/>
</dbReference>
<dbReference type="Proteomes" id="UP000198406">
    <property type="component" value="Unassembled WGS sequence"/>
</dbReference>
<gene>
    <name evidence="1" type="ORF">FisN_2HuN11</name>
</gene>
<dbReference type="EMBL" id="BDSP01000060">
    <property type="protein sequence ID" value="GAX13026.1"/>
    <property type="molecule type" value="Genomic_DNA"/>
</dbReference>
<accession>A0A1Z5JGG6</accession>
<dbReference type="SUPFAM" id="SSF48403">
    <property type="entry name" value="Ankyrin repeat"/>
    <property type="match status" value="1"/>
</dbReference>
<dbReference type="Gene3D" id="1.25.40.20">
    <property type="entry name" value="Ankyrin repeat-containing domain"/>
    <property type="match status" value="1"/>
</dbReference>
<protein>
    <submittedName>
        <fullName evidence="1">Uncharacterized protein</fullName>
    </submittedName>
</protein>
<evidence type="ECO:0000313" key="1">
    <source>
        <dbReference type="EMBL" id="GAX13026.1"/>
    </source>
</evidence>